<sequence length="120" mass="13582">MATAQRRLPQTRPSTYLLLVYPIILALGSTWSVISPSFDPQALGLDQNVKPNYFAGKGNLVNQYFVKLGWLWTTLAFTLLQLTTRPPASSKQKHYVQAAIRYAIVTTSWYLVTQWFFGPA</sequence>
<dbReference type="RefSeq" id="XP_018004407.1">
    <property type="nucleotide sequence ID" value="XM_018148856.1"/>
</dbReference>
<dbReference type="PANTHER" id="PTHR23129:SF0">
    <property type="entry name" value="ACYL-COENZYME A DIPHOSPHATASE FITM2"/>
    <property type="match status" value="1"/>
</dbReference>
<evidence type="ECO:0008006" key="11">
    <source>
        <dbReference type="Google" id="ProtNLM"/>
    </source>
</evidence>
<feature type="transmembrane region" description="Helical" evidence="8">
    <location>
        <begin position="64"/>
        <end position="83"/>
    </location>
</feature>
<dbReference type="EMBL" id="LFJN01000003">
    <property type="protein sequence ID" value="KPI44444.1"/>
    <property type="molecule type" value="Genomic_DNA"/>
</dbReference>
<feature type="transmembrane region" description="Helical" evidence="8">
    <location>
        <begin position="95"/>
        <end position="117"/>
    </location>
</feature>
<protein>
    <recommendedName>
        <fullName evidence="11">FIT family protein scs3</fullName>
    </recommendedName>
</protein>
<dbReference type="GO" id="GO:0019915">
    <property type="term" value="P:lipid storage"/>
    <property type="evidence" value="ECO:0007669"/>
    <property type="project" value="InterPro"/>
</dbReference>
<dbReference type="PANTHER" id="PTHR23129">
    <property type="entry name" value="ACYL-COENZYME A DIPHOSPHATASE FITM2"/>
    <property type="match status" value="1"/>
</dbReference>
<name>A0A0N1P323_9EURO</name>
<keyword evidence="6" id="KW-0443">Lipid metabolism</keyword>
<evidence type="ECO:0000256" key="7">
    <source>
        <dbReference type="ARBA" id="ARBA00023136"/>
    </source>
</evidence>
<dbReference type="GeneID" id="28740736"/>
<dbReference type="InterPro" id="IPR019388">
    <property type="entry name" value="FIT"/>
</dbReference>
<dbReference type="GO" id="GO:0005789">
    <property type="term" value="C:endoplasmic reticulum membrane"/>
    <property type="evidence" value="ECO:0007669"/>
    <property type="project" value="UniProtKB-SubCell"/>
</dbReference>
<comment type="caution">
    <text evidence="9">The sequence shown here is derived from an EMBL/GenBank/DDBJ whole genome shotgun (WGS) entry which is preliminary data.</text>
</comment>
<evidence type="ECO:0000256" key="8">
    <source>
        <dbReference type="SAM" id="Phobius"/>
    </source>
</evidence>
<keyword evidence="2 8" id="KW-0812">Transmembrane</keyword>
<dbReference type="GO" id="GO:0034389">
    <property type="term" value="P:lipid droplet organization"/>
    <property type="evidence" value="ECO:0007669"/>
    <property type="project" value="TreeGrafter"/>
</dbReference>
<dbReference type="OrthoDB" id="5579088at2759"/>
<evidence type="ECO:0000256" key="4">
    <source>
        <dbReference type="ARBA" id="ARBA00022824"/>
    </source>
</evidence>
<dbReference type="Proteomes" id="UP000038010">
    <property type="component" value="Unassembled WGS sequence"/>
</dbReference>
<dbReference type="GO" id="GO:0008654">
    <property type="term" value="P:phospholipid biosynthetic process"/>
    <property type="evidence" value="ECO:0007669"/>
    <property type="project" value="TreeGrafter"/>
</dbReference>
<dbReference type="GO" id="GO:0010945">
    <property type="term" value="F:coenzyme A diphosphatase activity"/>
    <property type="evidence" value="ECO:0007669"/>
    <property type="project" value="InterPro"/>
</dbReference>
<dbReference type="VEuPathDB" id="FungiDB:AB675_8412"/>
<evidence type="ECO:0000256" key="1">
    <source>
        <dbReference type="ARBA" id="ARBA00004477"/>
    </source>
</evidence>
<evidence type="ECO:0000313" key="9">
    <source>
        <dbReference type="EMBL" id="KPI44444.1"/>
    </source>
</evidence>
<accession>A0A0N1P323</accession>
<gene>
    <name evidence="9" type="ORF">AB675_8412</name>
</gene>
<keyword evidence="7 8" id="KW-0472">Membrane</keyword>
<dbReference type="AlphaFoldDB" id="A0A0N1P323"/>
<reference evidence="9 10" key="1">
    <citation type="submission" date="2015-06" db="EMBL/GenBank/DDBJ databases">
        <title>Draft genome of the ant-associated black yeast Phialophora attae CBS 131958.</title>
        <authorList>
            <person name="Moreno L.F."/>
            <person name="Stielow B.J."/>
            <person name="de Hoog S."/>
            <person name="Vicente V.A."/>
            <person name="Weiss V.A."/>
            <person name="de Vries M."/>
            <person name="Cruz L.M."/>
            <person name="Souza E.M."/>
        </authorList>
    </citation>
    <scope>NUCLEOTIDE SEQUENCE [LARGE SCALE GENOMIC DNA]</scope>
    <source>
        <strain evidence="9 10">CBS 131958</strain>
    </source>
</reference>
<keyword evidence="10" id="KW-1185">Reference proteome</keyword>
<evidence type="ECO:0000256" key="3">
    <source>
        <dbReference type="ARBA" id="ARBA00022801"/>
    </source>
</evidence>
<keyword evidence="5 8" id="KW-1133">Transmembrane helix</keyword>
<keyword evidence="3" id="KW-0378">Hydrolase</keyword>
<proteinExistence type="predicted"/>
<evidence type="ECO:0000256" key="5">
    <source>
        <dbReference type="ARBA" id="ARBA00022989"/>
    </source>
</evidence>
<keyword evidence="4" id="KW-0256">Endoplasmic reticulum</keyword>
<evidence type="ECO:0000256" key="2">
    <source>
        <dbReference type="ARBA" id="ARBA00022692"/>
    </source>
</evidence>
<evidence type="ECO:0000313" key="10">
    <source>
        <dbReference type="Proteomes" id="UP000038010"/>
    </source>
</evidence>
<comment type="subcellular location">
    <subcellularLocation>
        <location evidence="1">Endoplasmic reticulum membrane</location>
        <topology evidence="1">Multi-pass membrane protein</topology>
    </subcellularLocation>
</comment>
<dbReference type="Pfam" id="PF10261">
    <property type="entry name" value="FIT"/>
    <property type="match status" value="1"/>
</dbReference>
<dbReference type="STRING" id="1664694.A0A0N1P323"/>
<evidence type="ECO:0000256" key="6">
    <source>
        <dbReference type="ARBA" id="ARBA00023098"/>
    </source>
</evidence>
<feature type="transmembrane region" description="Helical" evidence="8">
    <location>
        <begin position="16"/>
        <end position="34"/>
    </location>
</feature>
<organism evidence="9 10">
    <name type="scientific">Cyphellophora attinorum</name>
    <dbReference type="NCBI Taxonomy" id="1664694"/>
    <lineage>
        <taxon>Eukaryota</taxon>
        <taxon>Fungi</taxon>
        <taxon>Dikarya</taxon>
        <taxon>Ascomycota</taxon>
        <taxon>Pezizomycotina</taxon>
        <taxon>Eurotiomycetes</taxon>
        <taxon>Chaetothyriomycetidae</taxon>
        <taxon>Chaetothyriales</taxon>
        <taxon>Cyphellophoraceae</taxon>
        <taxon>Cyphellophora</taxon>
    </lineage>
</organism>